<gene>
    <name evidence="1" type="ORF">G205_01543</name>
</gene>
<dbReference type="Proteomes" id="UP000011189">
    <property type="component" value="Unassembled WGS sequence"/>
</dbReference>
<protein>
    <recommendedName>
        <fullName evidence="3">SRPBCC family protein</fullName>
    </recommendedName>
</protein>
<sequence length="220" mass="24526">MVTARRRVAIGLLGLATAVLYGRVWRPWQLTWGATREEVARDLPGDDLVQSPTFNATRAISIGAPPEQVWPWLVQVGAGRAGWYSYDLLDNLGRHSADRILPEWQDLAPGDIVPMSPDGKHGIEVYSVDRPRSMVWGTPGDTTWAWQLNLQPDGTTRLLTRIRSRLRLTPMSIAFSALLEVGDFWMIRKMLVGLRGRAENAASPATIKADVKVPIHRELA</sequence>
<dbReference type="AlphaFoldDB" id="L8TT42"/>
<dbReference type="RefSeq" id="WP_009356362.1">
    <property type="nucleotide sequence ID" value="NZ_AOFD01000003.1"/>
</dbReference>
<accession>L8TT42</accession>
<reference evidence="2" key="1">
    <citation type="journal article" date="2013" name="Genome Announc.">
        <title>Draft Genome Sequence of the 2-Chloro-4-Nitrophenol-Degrading Bacterium Arthrobacter sp. Strain SJCon.</title>
        <authorList>
            <person name="Vikram S."/>
            <person name="Kumar S."/>
            <person name="Vaidya B."/>
            <person name="Pinnaka A.K."/>
            <person name="Raghava G.P."/>
        </authorList>
    </citation>
    <scope>NUCLEOTIDE SEQUENCE [LARGE SCALE GENOMIC DNA]</scope>
    <source>
        <strain evidence="2">SJCon</strain>
    </source>
</reference>
<name>L8TT42_9MICC</name>
<evidence type="ECO:0000313" key="1">
    <source>
        <dbReference type="EMBL" id="ELT45897.1"/>
    </source>
</evidence>
<dbReference type="PATRIC" id="fig|683150.5.peg.303"/>
<dbReference type="InterPro" id="IPR023393">
    <property type="entry name" value="START-like_dom_sf"/>
</dbReference>
<comment type="caution">
    <text evidence="1">The sequence shown here is derived from an EMBL/GenBank/DDBJ whole genome shotgun (WGS) entry which is preliminary data.</text>
</comment>
<evidence type="ECO:0000313" key="2">
    <source>
        <dbReference type="Proteomes" id="UP000011189"/>
    </source>
</evidence>
<dbReference type="Gene3D" id="3.30.530.20">
    <property type="match status" value="1"/>
</dbReference>
<dbReference type="SUPFAM" id="SSF55961">
    <property type="entry name" value="Bet v1-like"/>
    <property type="match status" value="1"/>
</dbReference>
<keyword evidence="2" id="KW-1185">Reference proteome</keyword>
<organism evidence="1 2">
    <name type="scientific">Arthrobacter nitrophenolicus</name>
    <dbReference type="NCBI Taxonomy" id="683150"/>
    <lineage>
        <taxon>Bacteria</taxon>
        <taxon>Bacillati</taxon>
        <taxon>Actinomycetota</taxon>
        <taxon>Actinomycetes</taxon>
        <taxon>Micrococcales</taxon>
        <taxon>Micrococcaceae</taxon>
        <taxon>Arthrobacter</taxon>
    </lineage>
</organism>
<proteinExistence type="predicted"/>
<dbReference type="EMBL" id="AOFD01000003">
    <property type="protein sequence ID" value="ELT45897.1"/>
    <property type="molecule type" value="Genomic_DNA"/>
</dbReference>
<evidence type="ECO:0008006" key="3">
    <source>
        <dbReference type="Google" id="ProtNLM"/>
    </source>
</evidence>